<reference evidence="1" key="1">
    <citation type="journal article" date="2021" name="Proc. Natl. Acad. Sci. U.S.A.">
        <title>Three genomes in the algal genus Volvox reveal the fate of a haploid sex-determining region after a transition to homothallism.</title>
        <authorList>
            <person name="Yamamoto K."/>
            <person name="Hamaji T."/>
            <person name="Kawai-Toyooka H."/>
            <person name="Matsuzaki R."/>
            <person name="Takahashi F."/>
            <person name="Nishimura Y."/>
            <person name="Kawachi M."/>
            <person name="Noguchi H."/>
            <person name="Minakuchi Y."/>
            <person name="Umen J.G."/>
            <person name="Toyoda A."/>
            <person name="Nozaki H."/>
        </authorList>
    </citation>
    <scope>NUCLEOTIDE SEQUENCE</scope>
    <source>
        <strain evidence="1">NIES-3786</strain>
    </source>
</reference>
<dbReference type="AlphaFoldDB" id="A0A8J4CEY1"/>
<dbReference type="EMBL" id="BNCP01000022">
    <property type="protein sequence ID" value="GIL81591.1"/>
    <property type="molecule type" value="Genomic_DNA"/>
</dbReference>
<dbReference type="Proteomes" id="UP000747110">
    <property type="component" value="Unassembled WGS sequence"/>
</dbReference>
<evidence type="ECO:0000313" key="1">
    <source>
        <dbReference type="EMBL" id="GIL81591.1"/>
    </source>
</evidence>
<proteinExistence type="predicted"/>
<keyword evidence="2" id="KW-1185">Reference proteome</keyword>
<protein>
    <submittedName>
        <fullName evidence="1">Uncharacterized protein</fullName>
    </submittedName>
</protein>
<name>A0A8J4CEY1_9CHLO</name>
<organism evidence="1 2">
    <name type="scientific">Volvox reticuliferus</name>
    <dbReference type="NCBI Taxonomy" id="1737510"/>
    <lineage>
        <taxon>Eukaryota</taxon>
        <taxon>Viridiplantae</taxon>
        <taxon>Chlorophyta</taxon>
        <taxon>core chlorophytes</taxon>
        <taxon>Chlorophyceae</taxon>
        <taxon>CS clade</taxon>
        <taxon>Chlamydomonadales</taxon>
        <taxon>Volvocaceae</taxon>
        <taxon>Volvox</taxon>
    </lineage>
</organism>
<sequence length="108" mass="12228">MARASMKNSYLYHLSQNSVCKRAWRRISKVDGDSPRKQPHVSKNIDNRSTLLHFIAAERGARQRCRMQSKGLASDADDKPECEAVASCSHWRRDLAAMGFGYRSLSLS</sequence>
<comment type="caution">
    <text evidence="1">The sequence shown here is derived from an EMBL/GenBank/DDBJ whole genome shotgun (WGS) entry which is preliminary data.</text>
</comment>
<evidence type="ECO:0000313" key="2">
    <source>
        <dbReference type="Proteomes" id="UP000747110"/>
    </source>
</evidence>
<gene>
    <name evidence="1" type="ORF">Vretifemale_10594</name>
</gene>
<accession>A0A8J4CEY1</accession>